<evidence type="ECO:0000313" key="8">
    <source>
        <dbReference type="Proteomes" id="UP000796880"/>
    </source>
</evidence>
<evidence type="ECO:0000313" key="7">
    <source>
        <dbReference type="EMBL" id="KAF3455175.1"/>
    </source>
</evidence>
<dbReference type="GO" id="GO:0003677">
    <property type="term" value="F:DNA binding"/>
    <property type="evidence" value="ECO:0007669"/>
    <property type="project" value="UniProtKB-KW"/>
</dbReference>
<evidence type="ECO:0000256" key="1">
    <source>
        <dbReference type="ARBA" id="ARBA00004123"/>
    </source>
</evidence>
<dbReference type="EMBL" id="VOIH02000002">
    <property type="protein sequence ID" value="KAF3455175.1"/>
    <property type="molecule type" value="Genomic_DNA"/>
</dbReference>
<reference evidence="7" key="1">
    <citation type="submission" date="2020-03" db="EMBL/GenBank/DDBJ databases">
        <title>A high-quality chromosome-level genome assembly of a woody plant with both climbing and erect habits, Rhamnella rubrinervis.</title>
        <authorList>
            <person name="Lu Z."/>
            <person name="Yang Y."/>
            <person name="Zhu X."/>
            <person name="Sun Y."/>
        </authorList>
    </citation>
    <scope>NUCLEOTIDE SEQUENCE</scope>
    <source>
        <strain evidence="7">BYM</strain>
        <tissue evidence="7">Leaf</tissue>
    </source>
</reference>
<keyword evidence="8" id="KW-1185">Reference proteome</keyword>
<feature type="domain" description="NAC" evidence="6">
    <location>
        <begin position="4"/>
        <end position="170"/>
    </location>
</feature>
<accession>A0A8K0HP52</accession>
<evidence type="ECO:0000256" key="3">
    <source>
        <dbReference type="ARBA" id="ARBA00023125"/>
    </source>
</evidence>
<dbReference type="Pfam" id="PF02365">
    <property type="entry name" value="NAM"/>
    <property type="match status" value="1"/>
</dbReference>
<keyword evidence="4" id="KW-0804">Transcription</keyword>
<evidence type="ECO:0000256" key="2">
    <source>
        <dbReference type="ARBA" id="ARBA00023015"/>
    </source>
</evidence>
<keyword evidence="5" id="KW-0539">Nucleus</keyword>
<name>A0A8K0HP52_9ROSA</name>
<dbReference type="SUPFAM" id="SSF101941">
    <property type="entry name" value="NAC domain"/>
    <property type="match status" value="1"/>
</dbReference>
<dbReference type="InterPro" id="IPR003441">
    <property type="entry name" value="NAC-dom"/>
</dbReference>
<gene>
    <name evidence="7" type="ORF">FNV43_RR05623</name>
</gene>
<comment type="subcellular location">
    <subcellularLocation>
        <location evidence="1">Nucleus</location>
    </subcellularLocation>
</comment>
<organism evidence="7 8">
    <name type="scientific">Rhamnella rubrinervis</name>
    <dbReference type="NCBI Taxonomy" id="2594499"/>
    <lineage>
        <taxon>Eukaryota</taxon>
        <taxon>Viridiplantae</taxon>
        <taxon>Streptophyta</taxon>
        <taxon>Embryophyta</taxon>
        <taxon>Tracheophyta</taxon>
        <taxon>Spermatophyta</taxon>
        <taxon>Magnoliopsida</taxon>
        <taxon>eudicotyledons</taxon>
        <taxon>Gunneridae</taxon>
        <taxon>Pentapetalae</taxon>
        <taxon>rosids</taxon>
        <taxon>fabids</taxon>
        <taxon>Rosales</taxon>
        <taxon>Rhamnaceae</taxon>
        <taxon>rhamnoid group</taxon>
        <taxon>Rhamneae</taxon>
        <taxon>Rhamnella</taxon>
    </lineage>
</organism>
<evidence type="ECO:0000256" key="4">
    <source>
        <dbReference type="ARBA" id="ARBA00023163"/>
    </source>
</evidence>
<dbReference type="GO" id="GO:0006355">
    <property type="term" value="P:regulation of DNA-templated transcription"/>
    <property type="evidence" value="ECO:0007669"/>
    <property type="project" value="InterPro"/>
</dbReference>
<dbReference type="Proteomes" id="UP000796880">
    <property type="component" value="Unassembled WGS sequence"/>
</dbReference>
<sequence>MALLRKGFRFIPSNEVLVQFLYEKVMHGYDHSHEVPLMEYDLYGPEEPSHVWERFGGDGFNKGSINEDLYFFTKLKNVSPACSRINRSVGSRGTWSSAYSRVFTTRSSISYGDDGAPVITAKKTHLNYENQGSVDHGAWIMHEFCLGNLDGGGQFCRYNDPYVICRLRKSKKGRHQKTMGLKSVRDHDHQPNVITKKPSLLEHGRTGSTSTVRPWIDEVLEARNTSNSYSSSVHGINGNGMSFSEDVVGINIENDHALVEEHINSCTTTTDERVLTNNYNIHPVQDHDDQANVITKKPRLRECGYVEAGGEYLTMGSRSTTVIPQINDQDFGTRNLLNDSLELKTSIHGIDVTNIIQDDHVDVVEAESIHPMSFDDHAFQFDNLCACWETIDADALPNFMLDGCDDVGINIDQNDHTPIMFGDDLWIDQSFHEEADNAVLTDLEEVYDPVAVAGGNEQTPIIIHNHEAVPAETKNVQQSSNGAFHGFQLGR</sequence>
<dbReference type="PANTHER" id="PTHR31989">
    <property type="entry name" value="NAC DOMAIN-CONTAINING PROTEIN 82-RELATED"/>
    <property type="match status" value="1"/>
</dbReference>
<evidence type="ECO:0000259" key="6">
    <source>
        <dbReference type="PROSITE" id="PS51005"/>
    </source>
</evidence>
<dbReference type="OrthoDB" id="774757at2759"/>
<protein>
    <recommendedName>
        <fullName evidence="6">NAC domain-containing protein</fullName>
    </recommendedName>
</protein>
<keyword evidence="3" id="KW-0238">DNA-binding</keyword>
<dbReference type="PROSITE" id="PS51005">
    <property type="entry name" value="NAC"/>
    <property type="match status" value="1"/>
</dbReference>
<dbReference type="Gene3D" id="2.170.150.80">
    <property type="entry name" value="NAC domain"/>
    <property type="match status" value="1"/>
</dbReference>
<dbReference type="GO" id="GO:0005634">
    <property type="term" value="C:nucleus"/>
    <property type="evidence" value="ECO:0007669"/>
    <property type="project" value="UniProtKB-SubCell"/>
</dbReference>
<keyword evidence="2" id="KW-0805">Transcription regulation</keyword>
<proteinExistence type="predicted"/>
<evidence type="ECO:0000256" key="5">
    <source>
        <dbReference type="ARBA" id="ARBA00023242"/>
    </source>
</evidence>
<dbReference type="AlphaFoldDB" id="A0A8K0HP52"/>
<dbReference type="InterPro" id="IPR036093">
    <property type="entry name" value="NAC_dom_sf"/>
</dbReference>
<comment type="caution">
    <text evidence="7">The sequence shown here is derived from an EMBL/GenBank/DDBJ whole genome shotgun (WGS) entry which is preliminary data.</text>
</comment>